<dbReference type="GO" id="GO:0006508">
    <property type="term" value="P:proteolysis"/>
    <property type="evidence" value="ECO:0007669"/>
    <property type="project" value="UniProtKB-KW"/>
</dbReference>
<keyword evidence="11" id="KW-0645">Protease</keyword>
<comment type="similarity">
    <text evidence="5">Belongs to the peptidase S9B family.</text>
</comment>
<evidence type="ECO:0000256" key="14">
    <source>
        <dbReference type="ARBA" id="ARBA00022825"/>
    </source>
</evidence>
<keyword evidence="14" id="KW-0720">Serine protease</keyword>
<dbReference type="GO" id="GO:0008239">
    <property type="term" value="F:dipeptidyl-peptidase activity"/>
    <property type="evidence" value="ECO:0007669"/>
    <property type="project" value="UniProtKB-EC"/>
</dbReference>
<evidence type="ECO:0000256" key="3">
    <source>
        <dbReference type="ARBA" id="ARBA00004576"/>
    </source>
</evidence>
<dbReference type="Pfam" id="PF00326">
    <property type="entry name" value="Peptidase_S9"/>
    <property type="match status" value="1"/>
</dbReference>
<evidence type="ECO:0000256" key="7">
    <source>
        <dbReference type="ARBA" id="ARBA00014118"/>
    </source>
</evidence>
<evidence type="ECO:0000256" key="13">
    <source>
        <dbReference type="ARBA" id="ARBA00022801"/>
    </source>
</evidence>
<name>A0AA35VBJ8_9HYPO</name>
<accession>A0AA35VBJ8</accession>
<evidence type="ECO:0000256" key="11">
    <source>
        <dbReference type="ARBA" id="ARBA00022670"/>
    </source>
</evidence>
<dbReference type="GO" id="GO:0005774">
    <property type="term" value="C:vacuolar membrane"/>
    <property type="evidence" value="ECO:0007669"/>
    <property type="project" value="UniProtKB-SubCell"/>
</dbReference>
<feature type="signal peptide" evidence="17">
    <location>
        <begin position="1"/>
        <end position="15"/>
    </location>
</feature>
<proteinExistence type="inferred from homology"/>
<gene>
    <name evidence="20" type="ORF">CCHLO57077_00015005</name>
</gene>
<evidence type="ECO:0000256" key="12">
    <source>
        <dbReference type="ARBA" id="ARBA00022729"/>
    </source>
</evidence>
<keyword evidence="15" id="KW-0325">Glycoprotein</keyword>
<evidence type="ECO:0000313" key="21">
    <source>
        <dbReference type="Proteomes" id="UP001160390"/>
    </source>
</evidence>
<evidence type="ECO:0000313" key="20">
    <source>
        <dbReference type="EMBL" id="CAI6099536.1"/>
    </source>
</evidence>
<evidence type="ECO:0000256" key="16">
    <source>
        <dbReference type="ARBA" id="ARBA00030567"/>
    </source>
</evidence>
<dbReference type="PANTHER" id="PTHR11731:SF162">
    <property type="entry name" value="DIPEPTIDYL PEPTIDASE 4-RELATED"/>
    <property type="match status" value="1"/>
</dbReference>
<dbReference type="Pfam" id="PF00930">
    <property type="entry name" value="DPPIV_N"/>
    <property type="match status" value="1"/>
</dbReference>
<dbReference type="GO" id="GO:0004177">
    <property type="term" value="F:aminopeptidase activity"/>
    <property type="evidence" value="ECO:0007669"/>
    <property type="project" value="UniProtKB-KW"/>
</dbReference>
<dbReference type="Gene3D" id="2.140.10.30">
    <property type="entry name" value="Dipeptidylpeptidase IV, N-terminal domain"/>
    <property type="match status" value="1"/>
</dbReference>
<dbReference type="GO" id="GO:0005886">
    <property type="term" value="C:plasma membrane"/>
    <property type="evidence" value="ECO:0007669"/>
    <property type="project" value="TreeGrafter"/>
</dbReference>
<keyword evidence="9" id="KW-0964">Secreted</keyword>
<dbReference type="InterPro" id="IPR029058">
    <property type="entry name" value="AB_hydrolase_fold"/>
</dbReference>
<dbReference type="InterPro" id="IPR001375">
    <property type="entry name" value="Peptidase_S9_cat"/>
</dbReference>
<dbReference type="AlphaFoldDB" id="A0AA35VBJ8"/>
<evidence type="ECO:0000259" key="18">
    <source>
        <dbReference type="Pfam" id="PF00326"/>
    </source>
</evidence>
<dbReference type="Proteomes" id="UP001160390">
    <property type="component" value="Unassembled WGS sequence"/>
</dbReference>
<keyword evidence="12 17" id="KW-0732">Signal</keyword>
<evidence type="ECO:0000256" key="10">
    <source>
        <dbReference type="ARBA" id="ARBA00022554"/>
    </source>
</evidence>
<dbReference type="SUPFAM" id="SSF82171">
    <property type="entry name" value="DPP6 N-terminal domain-like"/>
    <property type="match status" value="1"/>
</dbReference>
<comment type="function">
    <text evidence="2">Type IV dipeptidyl-peptidase which removes N-terminal dipeptides sequentially from polypeptides having unsubstituted N-termini provided that the penultimate residue is proline.</text>
</comment>
<dbReference type="Gene3D" id="3.40.50.1820">
    <property type="entry name" value="alpha/beta hydrolase"/>
    <property type="match status" value="1"/>
</dbReference>
<feature type="chain" id="PRO_5041261101" description="Probable dipeptidyl-aminopeptidase B" evidence="17">
    <location>
        <begin position="16"/>
        <end position="785"/>
    </location>
</feature>
<dbReference type="FunFam" id="3.40.50.1820:FF:000003">
    <property type="entry name" value="Dipeptidyl peptidase 4"/>
    <property type="match status" value="1"/>
</dbReference>
<dbReference type="EC" id="3.4.14.5" evidence="6"/>
<keyword evidence="8" id="KW-0031">Aminopeptidase</keyword>
<sequence>MMCFLLLLLPFLASAINPPRFPHQPLGNGTKLLTFNNTVQCPSFNASSRSVSWVSSTGVDGDYIYRSESGALILENVVTGNQTTFLSEDKVPRGFWDYWISSDLRKILWAVNYTKQYRHSYLADYLIQDVDSGDVEPLVTNAQGDIQYAGWSPVSSSQIAFVRNNDLYIWKSSTVFRITRNGGQDMFNGVPDWVYEEEIFMDRFTLWWAPDGEYIAYLSFNETGVEVSTVQYYKDGQDTPPYLRELKLRYPKVGTKNPTVTFNLLEISGLESTSVEVSAWEPEDLIIGEVVWLTDAHSKVVYRAFNRIQSHEKLVVVDVESTSSSVIRERDGSDGWLDNNRAVAYIGTVSGNSEFNYGRHPSSKEYYIDLSDESGWNHIYMYPVSGGSSISLTKGEWEVTSIIKIDTKRQLIYYTSTEGHSTERHLFSVSYASPYHKTALVDPEIPAVYTASFSSGAQYYILHYTGPDVPYQELFSISDPKMPLRTITSNEKLYRTLQEYNLPNITYLDIPASPGSSFNLNAMLRLPPNFNASKTYPLLLTPYGGPGFQEVTKQFQSLDFKAYVSSDPDLSYITLTVDNRGTAYRGRAFRAQVAGNLGGLEAKDQVHAANWAAENIRGVDSKHIGIWGWSYGGYLSAKVVELADPIITFAMITATVSDWRFYDSMYTERYMGLPNPDSPYYNPNYNISGVFRTAGFKSIAGSVLVQHGTGDENVHFQNMAVLIDRLMSEGVRPHKLQIQFFTDSDHAINYNGATGFLHRQLAMFLYNEREKRNEERFQWIRKKRR</sequence>
<evidence type="ECO:0000256" key="4">
    <source>
        <dbReference type="ARBA" id="ARBA00004613"/>
    </source>
</evidence>
<comment type="catalytic activity">
    <reaction evidence="1">
        <text>Release of an N-terminal dipeptide, Xaa-Yaa-|-Zaa-, from a polypeptide, preferentially when Yaa is Pro, provided Zaa is neither Pro nor hydroxyproline.</text>
        <dbReference type="EC" id="3.4.14.5"/>
    </reaction>
</comment>
<comment type="caution">
    <text evidence="20">The sequence shown here is derived from an EMBL/GenBank/DDBJ whole genome shotgun (WGS) entry which is preliminary data.</text>
</comment>
<comment type="subcellular location">
    <subcellularLocation>
        <location evidence="4">Secreted</location>
    </subcellularLocation>
    <subcellularLocation>
        <location evidence="3">Vacuole membrane</location>
        <topology evidence="3">Single-pass type II membrane protein</topology>
    </subcellularLocation>
</comment>
<dbReference type="EMBL" id="CABFNP030001323">
    <property type="protein sequence ID" value="CAI6099536.1"/>
    <property type="molecule type" value="Genomic_DNA"/>
</dbReference>
<evidence type="ECO:0000256" key="2">
    <source>
        <dbReference type="ARBA" id="ARBA00002218"/>
    </source>
</evidence>
<feature type="domain" description="Dipeptidylpeptidase IV N-terminal" evidence="19">
    <location>
        <begin position="101"/>
        <end position="471"/>
    </location>
</feature>
<dbReference type="GO" id="GO:0008236">
    <property type="term" value="F:serine-type peptidase activity"/>
    <property type="evidence" value="ECO:0007669"/>
    <property type="project" value="UniProtKB-KW"/>
</dbReference>
<reference evidence="20" key="1">
    <citation type="submission" date="2023-01" db="EMBL/GenBank/DDBJ databases">
        <authorList>
            <person name="Piombo E."/>
        </authorList>
    </citation>
    <scope>NUCLEOTIDE SEQUENCE</scope>
</reference>
<evidence type="ECO:0000256" key="5">
    <source>
        <dbReference type="ARBA" id="ARBA00006150"/>
    </source>
</evidence>
<evidence type="ECO:0000256" key="1">
    <source>
        <dbReference type="ARBA" id="ARBA00001257"/>
    </source>
</evidence>
<feature type="domain" description="Peptidase S9 prolyl oligopeptidase catalytic" evidence="18">
    <location>
        <begin position="569"/>
        <end position="765"/>
    </location>
</feature>
<dbReference type="SUPFAM" id="SSF53474">
    <property type="entry name" value="alpha/beta-Hydrolases"/>
    <property type="match status" value="1"/>
</dbReference>
<organism evidence="20 21">
    <name type="scientific">Clonostachys chloroleuca</name>
    <dbReference type="NCBI Taxonomy" id="1926264"/>
    <lineage>
        <taxon>Eukaryota</taxon>
        <taxon>Fungi</taxon>
        <taxon>Dikarya</taxon>
        <taxon>Ascomycota</taxon>
        <taxon>Pezizomycotina</taxon>
        <taxon>Sordariomycetes</taxon>
        <taxon>Hypocreomycetidae</taxon>
        <taxon>Hypocreales</taxon>
        <taxon>Bionectriaceae</taxon>
        <taxon>Clonostachys</taxon>
    </lineage>
</organism>
<keyword evidence="13" id="KW-0378">Hydrolase</keyword>
<evidence type="ECO:0000256" key="9">
    <source>
        <dbReference type="ARBA" id="ARBA00022525"/>
    </source>
</evidence>
<dbReference type="GO" id="GO:0005576">
    <property type="term" value="C:extracellular region"/>
    <property type="evidence" value="ECO:0007669"/>
    <property type="project" value="UniProtKB-SubCell"/>
</dbReference>
<evidence type="ECO:0000256" key="17">
    <source>
        <dbReference type="SAM" id="SignalP"/>
    </source>
</evidence>
<dbReference type="InterPro" id="IPR002469">
    <property type="entry name" value="Peptidase_S9B_N"/>
</dbReference>
<keyword evidence="21" id="KW-1185">Reference proteome</keyword>
<evidence type="ECO:0000256" key="15">
    <source>
        <dbReference type="ARBA" id="ARBA00023180"/>
    </source>
</evidence>
<dbReference type="PANTHER" id="PTHR11731">
    <property type="entry name" value="PROTEASE FAMILY S9B,C DIPEPTIDYL-PEPTIDASE IV-RELATED"/>
    <property type="match status" value="1"/>
</dbReference>
<dbReference type="InterPro" id="IPR050278">
    <property type="entry name" value="Serine_Prot_S9B/DPPIV"/>
</dbReference>
<evidence type="ECO:0000256" key="8">
    <source>
        <dbReference type="ARBA" id="ARBA00022438"/>
    </source>
</evidence>
<protein>
    <recommendedName>
        <fullName evidence="7">Probable dipeptidyl-aminopeptidase B</fullName>
        <ecNumber evidence="6">3.4.14.5</ecNumber>
    </recommendedName>
    <alternativeName>
        <fullName evidence="16">Dipeptidyl peptidase IV</fullName>
    </alternativeName>
</protein>
<evidence type="ECO:0000259" key="19">
    <source>
        <dbReference type="Pfam" id="PF00930"/>
    </source>
</evidence>
<keyword evidence="10" id="KW-0926">Vacuole</keyword>
<evidence type="ECO:0000256" key="6">
    <source>
        <dbReference type="ARBA" id="ARBA00012062"/>
    </source>
</evidence>